<dbReference type="AlphaFoldDB" id="A0A2P2PGW8"/>
<dbReference type="EMBL" id="GGEC01073448">
    <property type="protein sequence ID" value="MBX53932.1"/>
    <property type="molecule type" value="Transcribed_RNA"/>
</dbReference>
<name>A0A2P2PGW8_RHIMU</name>
<evidence type="ECO:0000313" key="2">
    <source>
        <dbReference type="EMBL" id="MBX53932.1"/>
    </source>
</evidence>
<proteinExistence type="predicted"/>
<feature type="compositionally biased region" description="Basic and acidic residues" evidence="1">
    <location>
        <begin position="12"/>
        <end position="28"/>
    </location>
</feature>
<reference evidence="2" key="1">
    <citation type="submission" date="2018-02" db="EMBL/GenBank/DDBJ databases">
        <title>Rhizophora mucronata_Transcriptome.</title>
        <authorList>
            <person name="Meera S.P."/>
            <person name="Sreeshan A."/>
            <person name="Augustine A."/>
        </authorList>
    </citation>
    <scope>NUCLEOTIDE SEQUENCE</scope>
    <source>
        <tissue evidence="2">Leaf</tissue>
    </source>
</reference>
<sequence>MHGTKVFLKNVKMKDKWTRKNNHRKSDT</sequence>
<organism evidence="2">
    <name type="scientific">Rhizophora mucronata</name>
    <name type="common">Asiatic mangrove</name>
    <dbReference type="NCBI Taxonomy" id="61149"/>
    <lineage>
        <taxon>Eukaryota</taxon>
        <taxon>Viridiplantae</taxon>
        <taxon>Streptophyta</taxon>
        <taxon>Embryophyta</taxon>
        <taxon>Tracheophyta</taxon>
        <taxon>Spermatophyta</taxon>
        <taxon>Magnoliopsida</taxon>
        <taxon>eudicotyledons</taxon>
        <taxon>Gunneridae</taxon>
        <taxon>Pentapetalae</taxon>
        <taxon>rosids</taxon>
        <taxon>fabids</taxon>
        <taxon>Malpighiales</taxon>
        <taxon>Rhizophoraceae</taxon>
        <taxon>Rhizophora</taxon>
    </lineage>
</organism>
<evidence type="ECO:0000256" key="1">
    <source>
        <dbReference type="SAM" id="MobiDB-lite"/>
    </source>
</evidence>
<protein>
    <submittedName>
        <fullName evidence="2">Uncharacterized protein</fullName>
    </submittedName>
</protein>
<feature type="region of interest" description="Disordered" evidence="1">
    <location>
        <begin position="1"/>
        <end position="28"/>
    </location>
</feature>
<accession>A0A2P2PGW8</accession>